<organism evidence="1 2">
    <name type="scientific">Corchorus olitorius</name>
    <dbReference type="NCBI Taxonomy" id="93759"/>
    <lineage>
        <taxon>Eukaryota</taxon>
        <taxon>Viridiplantae</taxon>
        <taxon>Streptophyta</taxon>
        <taxon>Embryophyta</taxon>
        <taxon>Tracheophyta</taxon>
        <taxon>Spermatophyta</taxon>
        <taxon>Magnoliopsida</taxon>
        <taxon>eudicotyledons</taxon>
        <taxon>Gunneridae</taxon>
        <taxon>Pentapetalae</taxon>
        <taxon>rosids</taxon>
        <taxon>malvids</taxon>
        <taxon>Malvales</taxon>
        <taxon>Malvaceae</taxon>
        <taxon>Grewioideae</taxon>
        <taxon>Apeibeae</taxon>
        <taxon>Corchorus</taxon>
    </lineage>
</organism>
<dbReference type="OrthoDB" id="2014278at2759"/>
<dbReference type="PANTHER" id="PTHR33103:SF19">
    <property type="entry name" value="OS09G0544700 PROTEIN"/>
    <property type="match status" value="1"/>
</dbReference>
<name>A0A1R3K6F9_9ROSI</name>
<dbReference type="Pfam" id="PF05056">
    <property type="entry name" value="DUF674"/>
    <property type="match status" value="1"/>
</dbReference>
<comment type="caution">
    <text evidence="1">The sequence shown here is derived from an EMBL/GenBank/DDBJ whole genome shotgun (WGS) entry which is preliminary data.</text>
</comment>
<dbReference type="Proteomes" id="UP000187203">
    <property type="component" value="Unassembled WGS sequence"/>
</dbReference>
<dbReference type="AlphaFoldDB" id="A0A1R3K6F9"/>
<accession>A0A1R3K6F9</accession>
<dbReference type="EMBL" id="AWUE01014604">
    <property type="protein sequence ID" value="OMP02644.1"/>
    <property type="molecule type" value="Genomic_DNA"/>
</dbReference>
<dbReference type="PANTHER" id="PTHR33103">
    <property type="entry name" value="OS01G0153900 PROTEIN"/>
    <property type="match status" value="1"/>
</dbReference>
<keyword evidence="2" id="KW-1185">Reference proteome</keyword>
<proteinExistence type="predicted"/>
<sequence>MSLKLLVDTVGERVLCAEAGKEFVDSLFYYILSIPVAELVELVTKQGTVGCVANLYDSLKNLSDTNYIQPTIKKETLLNPRTPTTSIFYRCGNGGDSSSCNHIAYDSAIFLKMPHWNSYSSTDEGYVKEGSYIIMDDLVVSPVSTVLSIVTMLKKLNVKDVGALEVKTFELCLADRPGICDSSDDDEGRCLSYHWLLAKFKPQFVLGALIALELTIVGWEEACWSDLMLDASHAAAAYCWCRGIED</sequence>
<gene>
    <name evidence="1" type="ORF">COLO4_10925</name>
</gene>
<protein>
    <submittedName>
        <fullName evidence="1">Uncharacterized protein</fullName>
    </submittedName>
</protein>
<evidence type="ECO:0000313" key="2">
    <source>
        <dbReference type="Proteomes" id="UP000187203"/>
    </source>
</evidence>
<reference evidence="2" key="1">
    <citation type="submission" date="2013-09" db="EMBL/GenBank/DDBJ databases">
        <title>Corchorus olitorius genome sequencing.</title>
        <authorList>
            <person name="Alam M."/>
            <person name="Haque M.S."/>
            <person name="Islam M.S."/>
            <person name="Emdad E.M."/>
            <person name="Islam M.M."/>
            <person name="Ahmed B."/>
            <person name="Halim A."/>
            <person name="Hossen Q.M.M."/>
            <person name="Hossain M.Z."/>
            <person name="Ahmed R."/>
            <person name="Khan M.M."/>
            <person name="Islam R."/>
            <person name="Rashid M.M."/>
            <person name="Khan S.A."/>
            <person name="Rahman M.S."/>
            <person name="Alam M."/>
            <person name="Yahiya A.S."/>
            <person name="Khan M.S."/>
            <person name="Azam M.S."/>
            <person name="Haque T."/>
            <person name="Lashkar M.Z.H."/>
            <person name="Akhand A.I."/>
            <person name="Morshed G."/>
            <person name="Roy S."/>
            <person name="Uddin K.S."/>
            <person name="Rabeya T."/>
            <person name="Hossain A.S."/>
            <person name="Chowdhury A."/>
            <person name="Snigdha A.R."/>
            <person name="Mortoza M.S."/>
            <person name="Matin S.A."/>
            <person name="Hoque S.M.E."/>
            <person name="Islam M.K."/>
            <person name="Roy D.K."/>
            <person name="Haider R."/>
            <person name="Moosa M.M."/>
            <person name="Elias S.M."/>
            <person name="Hasan A.M."/>
            <person name="Jahan S."/>
            <person name="Shafiuddin M."/>
            <person name="Mahmood N."/>
            <person name="Shommy N.S."/>
        </authorList>
    </citation>
    <scope>NUCLEOTIDE SEQUENCE [LARGE SCALE GENOMIC DNA]</scope>
    <source>
        <strain evidence="2">cv. O-4</strain>
    </source>
</reference>
<dbReference type="InterPro" id="IPR007750">
    <property type="entry name" value="DUF674"/>
</dbReference>
<evidence type="ECO:0000313" key="1">
    <source>
        <dbReference type="EMBL" id="OMP02644.1"/>
    </source>
</evidence>